<accession>A0A948T2Y9</accession>
<dbReference type="Pfam" id="PF01206">
    <property type="entry name" value="TusA"/>
    <property type="match status" value="1"/>
</dbReference>
<dbReference type="Proteomes" id="UP000713596">
    <property type="component" value="Unassembled WGS sequence"/>
</dbReference>
<reference evidence="2" key="1">
    <citation type="journal article" date="2021" name="PeerJ">
        <title>Extensive microbial diversity within the chicken gut microbiome revealed by metagenomics and culture.</title>
        <authorList>
            <person name="Gilroy R."/>
            <person name="Ravi A."/>
            <person name="Getino M."/>
            <person name="Pursley I."/>
            <person name="Horton D.L."/>
            <person name="Alikhan N.F."/>
            <person name="Baker D."/>
            <person name="Gharbi K."/>
            <person name="Hall N."/>
            <person name="Watson M."/>
            <person name="Adriaenssens E.M."/>
            <person name="Foster-Nyarko E."/>
            <person name="Jarju S."/>
            <person name="Secka A."/>
            <person name="Antonio M."/>
            <person name="Oren A."/>
            <person name="Chaudhuri R.R."/>
            <person name="La Ragione R."/>
            <person name="Hildebrand F."/>
            <person name="Pallen M.J."/>
        </authorList>
    </citation>
    <scope>NUCLEOTIDE SEQUENCE</scope>
    <source>
        <strain evidence="2">B5_2728</strain>
    </source>
</reference>
<feature type="domain" description="UPF0033" evidence="1">
    <location>
        <begin position="4"/>
        <end position="70"/>
    </location>
</feature>
<dbReference type="InterPro" id="IPR019870">
    <property type="entry name" value="Se_metab_YedF"/>
</dbReference>
<dbReference type="AlphaFoldDB" id="A0A948T2Y9"/>
<dbReference type="EMBL" id="JAHLFP010000035">
    <property type="protein sequence ID" value="MBU3806134.1"/>
    <property type="molecule type" value="Genomic_DNA"/>
</dbReference>
<dbReference type="InterPro" id="IPR027396">
    <property type="entry name" value="DsrEFH-like"/>
</dbReference>
<name>A0A948T2Y9_9FIRM</name>
<dbReference type="SUPFAM" id="SSF64307">
    <property type="entry name" value="SirA-like"/>
    <property type="match status" value="1"/>
</dbReference>
<protein>
    <submittedName>
        <fullName evidence="2">Sulfurtransferase-like selenium metabolism protein YedF</fullName>
    </submittedName>
</protein>
<proteinExistence type="predicted"/>
<dbReference type="Gene3D" id="3.40.1260.10">
    <property type="entry name" value="DsrEFH-like"/>
    <property type="match status" value="1"/>
</dbReference>
<dbReference type="InterPro" id="IPR036868">
    <property type="entry name" value="TusA-like_sf"/>
</dbReference>
<gene>
    <name evidence="2" type="primary">yedF</name>
    <name evidence="2" type="ORF">H9882_04505</name>
</gene>
<dbReference type="InterPro" id="IPR001455">
    <property type="entry name" value="TusA-like"/>
</dbReference>
<reference evidence="2" key="2">
    <citation type="submission" date="2021-04" db="EMBL/GenBank/DDBJ databases">
        <authorList>
            <person name="Gilroy R."/>
        </authorList>
    </citation>
    <scope>NUCLEOTIDE SEQUENCE</scope>
    <source>
        <strain evidence="2">B5_2728</strain>
    </source>
</reference>
<dbReference type="Pfam" id="PF02635">
    <property type="entry name" value="DsrE"/>
    <property type="match status" value="1"/>
</dbReference>
<organism evidence="2 3">
    <name type="scientific">Candidatus Allofournierella pullistercoris</name>
    <dbReference type="NCBI Taxonomy" id="2838597"/>
    <lineage>
        <taxon>Bacteria</taxon>
        <taxon>Bacillati</taxon>
        <taxon>Bacillota</taxon>
        <taxon>Clostridia</taxon>
        <taxon>Eubacteriales</taxon>
        <taxon>Oscillospiraceae</taxon>
        <taxon>Allofournierella</taxon>
    </lineage>
</organism>
<comment type="caution">
    <text evidence="2">The sequence shown here is derived from an EMBL/GenBank/DDBJ whole genome shotgun (WGS) entry which is preliminary data.</text>
</comment>
<sequence length="205" mass="22208">MNHMVDARGKQCPIPVVETKKVLAQMNQEDQVTVWVDNEIAVQNLSKMAGQKNLQCESKQLADNHYEVVLAFSPAALNQKAEQAPVAAPKVAVPDKTVVVISSNTMGNGDDVLGASLMKSFLYALTEQDVLPAMILLYNGGAKLSAQQSPALEDLKLLQEQGVEILTCGACLNHYGLTEQLAVGSVTNMYSIVEHMMQATKIIRP</sequence>
<evidence type="ECO:0000259" key="1">
    <source>
        <dbReference type="Pfam" id="PF01206"/>
    </source>
</evidence>
<dbReference type="SUPFAM" id="SSF75169">
    <property type="entry name" value="DsrEFH-like"/>
    <property type="match status" value="1"/>
</dbReference>
<evidence type="ECO:0000313" key="2">
    <source>
        <dbReference type="EMBL" id="MBU3806134.1"/>
    </source>
</evidence>
<dbReference type="Gene3D" id="3.30.110.40">
    <property type="entry name" value="TusA-like domain"/>
    <property type="match status" value="1"/>
</dbReference>
<evidence type="ECO:0000313" key="3">
    <source>
        <dbReference type="Proteomes" id="UP000713596"/>
    </source>
</evidence>
<dbReference type="NCBIfam" id="TIGR03527">
    <property type="entry name" value="selenium_YedF"/>
    <property type="match status" value="1"/>
</dbReference>
<dbReference type="InterPro" id="IPR003787">
    <property type="entry name" value="Sulphur_relay_DsrE/F-like"/>
</dbReference>